<reference evidence="2 3" key="1">
    <citation type="journal article" date="2016" name="Nat. Commun.">
        <title>Thousands of microbial genomes shed light on interconnected biogeochemical processes in an aquifer system.</title>
        <authorList>
            <person name="Anantharaman K."/>
            <person name="Brown C.T."/>
            <person name="Hug L.A."/>
            <person name="Sharon I."/>
            <person name="Castelle C.J."/>
            <person name="Probst A.J."/>
            <person name="Thomas B.C."/>
            <person name="Singh A."/>
            <person name="Wilkins M.J."/>
            <person name="Karaoz U."/>
            <person name="Brodie E.L."/>
            <person name="Williams K.H."/>
            <person name="Hubbard S.S."/>
            <person name="Banfield J.F."/>
        </authorList>
    </citation>
    <scope>NUCLEOTIDE SEQUENCE [LARGE SCALE GENOMIC DNA]</scope>
</reference>
<dbReference type="EMBL" id="MFEY01000007">
    <property type="protein sequence ID" value="OGE90328.1"/>
    <property type="molecule type" value="Genomic_DNA"/>
</dbReference>
<proteinExistence type="predicted"/>
<feature type="transmembrane region" description="Helical" evidence="1">
    <location>
        <begin position="12"/>
        <end position="30"/>
    </location>
</feature>
<dbReference type="Pfam" id="PF14584">
    <property type="entry name" value="DUF4446"/>
    <property type="match status" value="1"/>
</dbReference>
<dbReference type="AlphaFoldDB" id="A0A1F5PK59"/>
<accession>A0A1F5PK59</accession>
<dbReference type="InterPro" id="IPR027981">
    <property type="entry name" value="DUF4446"/>
</dbReference>
<keyword evidence="1" id="KW-1133">Transmembrane helix</keyword>
<evidence type="ECO:0008006" key="4">
    <source>
        <dbReference type="Google" id="ProtNLM"/>
    </source>
</evidence>
<evidence type="ECO:0000256" key="1">
    <source>
        <dbReference type="SAM" id="Phobius"/>
    </source>
</evidence>
<evidence type="ECO:0000313" key="2">
    <source>
        <dbReference type="EMBL" id="OGE90328.1"/>
    </source>
</evidence>
<keyword evidence="1" id="KW-0812">Transmembrane</keyword>
<organism evidence="2 3">
    <name type="scientific">Candidatus Doudnabacteria bacterium RIFCSPHIGHO2_12_FULL_48_16</name>
    <dbReference type="NCBI Taxonomy" id="1817838"/>
    <lineage>
        <taxon>Bacteria</taxon>
        <taxon>Candidatus Doudnaibacteriota</taxon>
    </lineage>
</organism>
<comment type="caution">
    <text evidence="2">The sequence shown here is derived from an EMBL/GenBank/DDBJ whole genome shotgun (WGS) entry which is preliminary data.</text>
</comment>
<dbReference type="Proteomes" id="UP000177682">
    <property type="component" value="Unassembled WGS sequence"/>
</dbReference>
<keyword evidence="1" id="KW-0472">Membrane</keyword>
<sequence length="158" mass="17927">MEIFMDSQYLALISTILSVALLIIVFWQALKLHRLDRMRREFFSSGLKKDLEQILIDQNRSISKITQQIKEIDESLDTIFTGNRNNIQKVGFVRFNPFDDAGGNISFTLALLNAKDEGVVMSSLHGRDGTRVYAKAVKAGRSETQLTEEEMQAIKDAK</sequence>
<gene>
    <name evidence="2" type="ORF">A3E29_04540</name>
</gene>
<protein>
    <recommendedName>
        <fullName evidence="4">DUF4446 domain-containing protein</fullName>
    </recommendedName>
</protein>
<name>A0A1F5PK59_9BACT</name>
<evidence type="ECO:0000313" key="3">
    <source>
        <dbReference type="Proteomes" id="UP000177682"/>
    </source>
</evidence>